<gene>
    <name evidence="1" type="ORF">CBR_g4109</name>
</gene>
<dbReference type="Gramene" id="GBG69415">
    <property type="protein sequence ID" value="GBG69415"/>
    <property type="gene ID" value="CBR_g4109"/>
</dbReference>
<evidence type="ECO:0000313" key="2">
    <source>
        <dbReference type="Proteomes" id="UP000265515"/>
    </source>
</evidence>
<evidence type="ECO:0000313" key="1">
    <source>
        <dbReference type="EMBL" id="GBG69415.1"/>
    </source>
</evidence>
<reference evidence="1 2" key="1">
    <citation type="journal article" date="2018" name="Cell">
        <title>The Chara Genome: Secondary Complexity and Implications for Plant Terrestrialization.</title>
        <authorList>
            <person name="Nishiyama T."/>
            <person name="Sakayama H."/>
            <person name="Vries J.D."/>
            <person name="Buschmann H."/>
            <person name="Saint-Marcoux D."/>
            <person name="Ullrich K.K."/>
            <person name="Haas F.B."/>
            <person name="Vanderstraeten L."/>
            <person name="Becker D."/>
            <person name="Lang D."/>
            <person name="Vosolsobe S."/>
            <person name="Rombauts S."/>
            <person name="Wilhelmsson P.K.I."/>
            <person name="Janitza P."/>
            <person name="Kern R."/>
            <person name="Heyl A."/>
            <person name="Rumpler F."/>
            <person name="Villalobos L.I.A.C."/>
            <person name="Clay J.M."/>
            <person name="Skokan R."/>
            <person name="Toyoda A."/>
            <person name="Suzuki Y."/>
            <person name="Kagoshima H."/>
            <person name="Schijlen E."/>
            <person name="Tajeshwar N."/>
            <person name="Catarino B."/>
            <person name="Hetherington A.J."/>
            <person name="Saltykova A."/>
            <person name="Bonnot C."/>
            <person name="Breuninger H."/>
            <person name="Symeonidi A."/>
            <person name="Radhakrishnan G.V."/>
            <person name="Van Nieuwerburgh F."/>
            <person name="Deforce D."/>
            <person name="Chang C."/>
            <person name="Karol K.G."/>
            <person name="Hedrich R."/>
            <person name="Ulvskov P."/>
            <person name="Glockner G."/>
            <person name="Delwiche C.F."/>
            <person name="Petrasek J."/>
            <person name="Van de Peer Y."/>
            <person name="Friml J."/>
            <person name="Beilby M."/>
            <person name="Dolan L."/>
            <person name="Kohara Y."/>
            <person name="Sugano S."/>
            <person name="Fujiyama A."/>
            <person name="Delaux P.-M."/>
            <person name="Quint M."/>
            <person name="TheiBen G."/>
            <person name="Hagemann M."/>
            <person name="Harholt J."/>
            <person name="Dunand C."/>
            <person name="Zachgo S."/>
            <person name="Langdale J."/>
            <person name="Maumus F."/>
            <person name="Straeten D.V.D."/>
            <person name="Gould S.B."/>
            <person name="Rensing S.A."/>
        </authorList>
    </citation>
    <scope>NUCLEOTIDE SEQUENCE [LARGE SCALE GENOMIC DNA]</scope>
    <source>
        <strain evidence="1 2">S276</strain>
    </source>
</reference>
<dbReference type="EMBL" id="BFEA01000114">
    <property type="protein sequence ID" value="GBG69415.1"/>
    <property type="molecule type" value="Genomic_DNA"/>
</dbReference>
<keyword evidence="2" id="KW-1185">Reference proteome</keyword>
<comment type="caution">
    <text evidence="1">The sequence shown here is derived from an EMBL/GenBank/DDBJ whole genome shotgun (WGS) entry which is preliminary data.</text>
</comment>
<name>A0A388KH82_CHABU</name>
<dbReference type="Proteomes" id="UP000265515">
    <property type="component" value="Unassembled WGS sequence"/>
</dbReference>
<dbReference type="AlphaFoldDB" id="A0A388KH82"/>
<sequence length="311" mass="35890">MSVKLPPLYQLNTARAPKGEQNGLKLKPPVPPIDRRMLRKQRRKFEGNKIFQQYCQQDLRNDRNDRFVRISSLFDGNLLAYGSQLDLDNLPGGLQELPPCRRLELLPLPSTLLVPHWRLVRAEGDEGGKLRKCKKRMNHTLACPAVKGGGFEDCYSTGGADRDAGPSRRHKRIEAITRQRDGLGTRTQIMQDLGWTNNNNNTNNDRNKLSQGGGKLEGLEHYRHQDDRLHRRVGFRRHHGEQDKEMREVNSRDSTAQFDEENALEVLGGYLRRSKSWVRLSSLRRDAFDIHFPGQPLVDSIERCRKAQWRL</sequence>
<protein>
    <submittedName>
        <fullName evidence="1">Uncharacterized protein</fullName>
    </submittedName>
</protein>
<proteinExistence type="predicted"/>
<accession>A0A388KH82</accession>
<organism evidence="1 2">
    <name type="scientific">Chara braunii</name>
    <name type="common">Braun's stonewort</name>
    <dbReference type="NCBI Taxonomy" id="69332"/>
    <lineage>
        <taxon>Eukaryota</taxon>
        <taxon>Viridiplantae</taxon>
        <taxon>Streptophyta</taxon>
        <taxon>Charophyceae</taxon>
        <taxon>Charales</taxon>
        <taxon>Characeae</taxon>
        <taxon>Chara</taxon>
    </lineage>
</organism>